<dbReference type="EMBL" id="RWJN01000121">
    <property type="protein sequence ID" value="TCD66791.1"/>
    <property type="molecule type" value="Genomic_DNA"/>
</dbReference>
<feature type="chain" id="PRO_5020211834" description="Ser-Thr-rich glycosyl-phosphatidyl-inositol-anchored membrane family-domain-containing protein" evidence="1">
    <location>
        <begin position="25"/>
        <end position="139"/>
    </location>
</feature>
<dbReference type="AlphaFoldDB" id="A0A4R0RF29"/>
<name>A0A4R0RF29_9APHY</name>
<dbReference type="OrthoDB" id="2317741at2759"/>
<proteinExistence type="predicted"/>
<keyword evidence="3" id="KW-1185">Reference proteome</keyword>
<protein>
    <recommendedName>
        <fullName evidence="4">Ser-Thr-rich glycosyl-phosphatidyl-inositol-anchored membrane family-domain-containing protein</fullName>
    </recommendedName>
</protein>
<comment type="caution">
    <text evidence="2">The sequence shown here is derived from an EMBL/GenBank/DDBJ whole genome shotgun (WGS) entry which is preliminary data.</text>
</comment>
<reference evidence="2 3" key="1">
    <citation type="submission" date="2018-11" db="EMBL/GenBank/DDBJ databases">
        <title>Genome assembly of Steccherinum ochraceum LE-BIN_3174, the white-rot fungus of the Steccherinaceae family (The Residual Polyporoid clade, Polyporales, Basidiomycota).</title>
        <authorList>
            <person name="Fedorova T.V."/>
            <person name="Glazunova O.A."/>
            <person name="Landesman E.O."/>
            <person name="Moiseenko K.V."/>
            <person name="Psurtseva N.V."/>
            <person name="Savinova O.S."/>
            <person name="Shakhova N.V."/>
            <person name="Tyazhelova T.V."/>
            <person name="Vasina D.V."/>
        </authorList>
    </citation>
    <scope>NUCLEOTIDE SEQUENCE [LARGE SCALE GENOMIC DNA]</scope>
    <source>
        <strain evidence="2 3">LE-BIN_3174</strain>
    </source>
</reference>
<organism evidence="2 3">
    <name type="scientific">Steccherinum ochraceum</name>
    <dbReference type="NCBI Taxonomy" id="92696"/>
    <lineage>
        <taxon>Eukaryota</taxon>
        <taxon>Fungi</taxon>
        <taxon>Dikarya</taxon>
        <taxon>Basidiomycota</taxon>
        <taxon>Agaricomycotina</taxon>
        <taxon>Agaricomycetes</taxon>
        <taxon>Polyporales</taxon>
        <taxon>Steccherinaceae</taxon>
        <taxon>Steccherinum</taxon>
    </lineage>
</organism>
<accession>A0A4R0RF29</accession>
<dbReference type="Proteomes" id="UP000292702">
    <property type="component" value="Unassembled WGS sequence"/>
</dbReference>
<evidence type="ECO:0008006" key="4">
    <source>
        <dbReference type="Google" id="ProtNLM"/>
    </source>
</evidence>
<evidence type="ECO:0000313" key="2">
    <source>
        <dbReference type="EMBL" id="TCD66791.1"/>
    </source>
</evidence>
<sequence>MKFTTAFTTFLTCAFATPALFASATPVAEHELVKRVVYSPHITSPTHRTIWQSGQSVNITWDTSDAPPPDQITNRYGKVEIRWDHTATPFLLASGFDILNGWVQVGVPLVETRYDYSIVLYGDGNNASADFEIDGIPSS</sequence>
<keyword evidence="1" id="KW-0732">Signal</keyword>
<feature type="signal peptide" evidence="1">
    <location>
        <begin position="1"/>
        <end position="24"/>
    </location>
</feature>
<gene>
    <name evidence="2" type="ORF">EIP91_000927</name>
</gene>
<evidence type="ECO:0000313" key="3">
    <source>
        <dbReference type="Proteomes" id="UP000292702"/>
    </source>
</evidence>
<evidence type="ECO:0000256" key="1">
    <source>
        <dbReference type="SAM" id="SignalP"/>
    </source>
</evidence>